<name>A0A0C1U2Y7_9CLOT</name>
<proteinExistence type="predicted"/>
<gene>
    <name evidence="1" type="ORF">U732_2150</name>
</gene>
<organism evidence="1 2">
    <name type="scientific">Clostridium argentinense CDC 2741</name>
    <dbReference type="NCBI Taxonomy" id="1418104"/>
    <lineage>
        <taxon>Bacteria</taxon>
        <taxon>Bacillati</taxon>
        <taxon>Bacillota</taxon>
        <taxon>Clostridia</taxon>
        <taxon>Eubacteriales</taxon>
        <taxon>Clostridiaceae</taxon>
        <taxon>Clostridium</taxon>
    </lineage>
</organism>
<keyword evidence="2" id="KW-1185">Reference proteome</keyword>
<protein>
    <submittedName>
        <fullName evidence="1">Uncharacterized protein</fullName>
    </submittedName>
</protein>
<dbReference type="OrthoDB" id="1707428at2"/>
<comment type="caution">
    <text evidence="1">The sequence shown here is derived from an EMBL/GenBank/DDBJ whole genome shotgun (WGS) entry which is preliminary data.</text>
</comment>
<evidence type="ECO:0000313" key="2">
    <source>
        <dbReference type="Proteomes" id="UP000031366"/>
    </source>
</evidence>
<accession>A0A0C1U2Y7</accession>
<sequence>MKCFANYNLNINSDFEIKIFREDENDIDLLISIDDRTLNLNMDSYHIRSRIQFTGVQGILIRACKDNNNIATIHLLKDRGIHSTICNFEVDYSDLIIEIRYMEFYIDVNLDTLKNN</sequence>
<dbReference type="AlphaFoldDB" id="A0A0C1U2Y7"/>
<dbReference type="EMBL" id="AYSO01000018">
    <property type="protein sequence ID" value="KIE45853.1"/>
    <property type="molecule type" value="Genomic_DNA"/>
</dbReference>
<dbReference type="RefSeq" id="WP_039634332.1">
    <property type="nucleotide sequence ID" value="NZ_AYSO01000018.1"/>
</dbReference>
<dbReference type="STRING" id="29341.RSJ17_03055"/>
<evidence type="ECO:0000313" key="1">
    <source>
        <dbReference type="EMBL" id="KIE45853.1"/>
    </source>
</evidence>
<dbReference type="Proteomes" id="UP000031366">
    <property type="component" value="Unassembled WGS sequence"/>
</dbReference>
<reference evidence="1 2" key="1">
    <citation type="journal article" date="2015" name="Infect. Genet. Evol.">
        <title>Genomic sequences of six botulinum neurotoxin-producing strains representing three clostridial species illustrate the mobility and diversity of botulinum neurotoxin genes.</title>
        <authorList>
            <person name="Smith T.J."/>
            <person name="Hill K.K."/>
            <person name="Xie G."/>
            <person name="Foley B.T."/>
            <person name="Williamson C.H."/>
            <person name="Foster J.T."/>
            <person name="Johnson S.L."/>
            <person name="Chertkov O."/>
            <person name="Teshima H."/>
            <person name="Gibbons H.S."/>
            <person name="Johnsky L.A."/>
            <person name="Karavis M.A."/>
            <person name="Smith L.A."/>
        </authorList>
    </citation>
    <scope>NUCLEOTIDE SEQUENCE [LARGE SCALE GENOMIC DNA]</scope>
    <source>
        <strain evidence="1 2">CDC 2741</strain>
    </source>
</reference>